<dbReference type="EMBL" id="CP046391">
    <property type="protein sequence ID" value="QJC27869.1"/>
    <property type="molecule type" value="Genomic_DNA"/>
</dbReference>
<evidence type="ECO:0000259" key="10">
    <source>
        <dbReference type="PROSITE" id="PS51779"/>
    </source>
</evidence>
<proteinExistence type="inferred from homology"/>
<feature type="signal peptide" evidence="8">
    <location>
        <begin position="1"/>
        <end position="19"/>
    </location>
</feature>
<feature type="domain" description="POTRA" evidence="10">
    <location>
        <begin position="175"/>
        <end position="266"/>
    </location>
</feature>
<gene>
    <name evidence="8 11" type="primary">bamA</name>
    <name evidence="11" type="ORF">ANPL_04115</name>
</gene>
<dbReference type="KEGG" id="aplt:ANPL_04115"/>
<dbReference type="PANTHER" id="PTHR12815:SF23">
    <property type="entry name" value="OUTER MEMBRANE PROTEIN ASSEMBLY FACTOR BAMA"/>
    <property type="match status" value="1"/>
</dbReference>
<keyword evidence="12" id="KW-1185">Reference proteome</keyword>
<dbReference type="Proteomes" id="UP000500930">
    <property type="component" value="Chromosome"/>
</dbReference>
<dbReference type="NCBIfam" id="TIGR03303">
    <property type="entry name" value="OM_YaeT"/>
    <property type="match status" value="1"/>
</dbReference>
<dbReference type="Gene3D" id="2.40.160.50">
    <property type="entry name" value="membrane protein fhac: a member of the omp85/tpsb transporter family"/>
    <property type="match status" value="1"/>
</dbReference>
<sequence length="775" mass="86269" precursor="true">MRHMRYFFVFMFWAGFCFNAVTGEAAPVTKIRVEGNERVDAGTVEFYAKTALPMEATEENIDAIIKQIHASTLFVTVDVTVEDDTLVISVKERPIVREVKVTGNSEFSNKDLENDLLRIRKLSVFSEGKLQRDIANLRALYHGRGFLNVHIDYMVKSAPQNTVDVIIKIKEGVAARIGNIRIVGNSAFSENVLRGILASRERVITDLMGYFSNRTRLHTERLLVDQSLLRDFYTSRGYLDFKVRSVVTELDPTKTRATIVFSVEEGKKYTFGKAFVDIDDNPAEKASVEKRLTGMLLMREGEVFNLALVEKTAALLTAYLKEKGNLFASVQNDFEVRDDVVDVKYKVVLGQSVYIRKVNIIGNTRTQDLVIRQKLTFSEGDIYSSFALHNTRRKLLNLDFFETVEMDTEKVTENTVDINIKVKERGTGSFDIGAGFAPASGLVGKISIKERNLLGTGKVVSFDLMRSMTGLSAALDLLTPNFLESDVSLGVGTFYNSHGAAGKKKLGGLYTQDSPFSSTNAGFSTRLTASVTDRVATSLQYYYKYHSVHNIGINASRYIKEQEGEHFDSSIGYGVIYSSLDSAYMPRSGVYARLNQSLSGIGGNLHYVKTEASSSHLYNVFKKIHPDLILKVKLTGGYVFAYKGQHVKIGQRFFIGSNEIRGFSSTGIGPRDSVTLEALGGKMYYSATAQFDFPVGLPENLGIRGSVFCDVASLYGLDYADTDGYKTSTLPRVSIGFGFSWRSPFGPIRVDFGFPLVMEKFDVRDTMRITTDTGI</sequence>
<comment type="similarity">
    <text evidence="8">Belongs to the BamA family.</text>
</comment>
<feature type="chain" id="PRO_5033191475" description="Outer membrane protein assembly factor BamA" evidence="8">
    <location>
        <begin position="20"/>
        <end position="775"/>
    </location>
</feature>
<reference evidence="11 12" key="1">
    <citation type="journal article" date="2020" name="Pathogens">
        <title>First Whole Genome Sequence of Anaplasma platys, an Obligate Intracellular Rickettsial Pathogen of Dogs.</title>
        <authorList>
            <person name="Llanes A."/>
            <person name="Rajeev S."/>
        </authorList>
    </citation>
    <scope>NUCLEOTIDE SEQUENCE [LARGE SCALE GENOMIC DNA]</scope>
    <source>
        <strain evidence="11 12">S3</strain>
    </source>
</reference>
<dbReference type="GO" id="GO:0009279">
    <property type="term" value="C:cell outer membrane"/>
    <property type="evidence" value="ECO:0007669"/>
    <property type="project" value="UniProtKB-SubCell"/>
</dbReference>
<evidence type="ECO:0000256" key="1">
    <source>
        <dbReference type="ARBA" id="ARBA00004370"/>
    </source>
</evidence>
<dbReference type="PIRSF" id="PIRSF006076">
    <property type="entry name" value="OM_assembly_OMP85"/>
    <property type="match status" value="1"/>
</dbReference>
<protein>
    <recommendedName>
        <fullName evidence="8 9">Outer membrane protein assembly factor BamA</fullName>
    </recommendedName>
</protein>
<evidence type="ECO:0000256" key="6">
    <source>
        <dbReference type="ARBA" id="ARBA00023136"/>
    </source>
</evidence>
<dbReference type="PROSITE" id="PS51779">
    <property type="entry name" value="POTRA"/>
    <property type="match status" value="4"/>
</dbReference>
<evidence type="ECO:0000256" key="5">
    <source>
        <dbReference type="ARBA" id="ARBA00022737"/>
    </source>
</evidence>
<dbReference type="InterPro" id="IPR039910">
    <property type="entry name" value="D15-like"/>
</dbReference>
<keyword evidence="2 8" id="KW-1134">Transmembrane beta strand</keyword>
<keyword evidence="7 8" id="KW-0998">Cell outer membrane</keyword>
<comment type="function">
    <text evidence="8">Part of the outer membrane protein assembly complex, which is involved in assembly and insertion of beta-barrel proteins into the outer membrane.</text>
</comment>
<keyword evidence="6 8" id="KW-0472">Membrane</keyword>
<evidence type="ECO:0000313" key="12">
    <source>
        <dbReference type="Proteomes" id="UP000500930"/>
    </source>
</evidence>
<evidence type="ECO:0000256" key="7">
    <source>
        <dbReference type="ARBA" id="ARBA00023237"/>
    </source>
</evidence>
<keyword evidence="3 8" id="KW-0812">Transmembrane</keyword>
<name>A0A858PZ62_9RICK</name>
<evidence type="ECO:0000256" key="9">
    <source>
        <dbReference type="NCBIfam" id="TIGR03303"/>
    </source>
</evidence>
<evidence type="ECO:0000256" key="8">
    <source>
        <dbReference type="HAMAP-Rule" id="MF_01430"/>
    </source>
</evidence>
<comment type="subunit">
    <text evidence="8">Part of the Bam complex.</text>
</comment>
<evidence type="ECO:0000256" key="3">
    <source>
        <dbReference type="ARBA" id="ARBA00022692"/>
    </source>
</evidence>
<dbReference type="Pfam" id="PF07244">
    <property type="entry name" value="POTRA"/>
    <property type="match status" value="4"/>
</dbReference>
<feature type="domain" description="POTRA" evidence="10">
    <location>
        <begin position="353"/>
        <end position="425"/>
    </location>
</feature>
<accession>A0A858PZ62</accession>
<dbReference type="Pfam" id="PF01103">
    <property type="entry name" value="Omp85"/>
    <property type="match status" value="1"/>
</dbReference>
<dbReference type="HAMAP" id="MF_01430">
    <property type="entry name" value="OM_assembly_BamA"/>
    <property type="match status" value="1"/>
</dbReference>
<dbReference type="InterPro" id="IPR000184">
    <property type="entry name" value="Bac_surfAg_D15"/>
</dbReference>
<dbReference type="InterPro" id="IPR023707">
    <property type="entry name" value="OM_assembly_BamA"/>
</dbReference>
<feature type="domain" description="POTRA" evidence="10">
    <location>
        <begin position="26"/>
        <end position="93"/>
    </location>
</feature>
<comment type="subcellular location">
    <subcellularLocation>
        <location evidence="8">Cell outer membrane</location>
    </subcellularLocation>
    <subcellularLocation>
        <location evidence="1">Membrane</location>
    </subcellularLocation>
</comment>
<dbReference type="AlphaFoldDB" id="A0A858PZ62"/>
<dbReference type="PANTHER" id="PTHR12815">
    <property type="entry name" value="SORTING AND ASSEMBLY MACHINERY SAMM50 PROTEIN FAMILY MEMBER"/>
    <property type="match status" value="1"/>
</dbReference>
<dbReference type="InterPro" id="IPR010827">
    <property type="entry name" value="BamA/TamA_POTRA"/>
</dbReference>
<evidence type="ECO:0000313" key="11">
    <source>
        <dbReference type="EMBL" id="QJC27869.1"/>
    </source>
</evidence>
<dbReference type="InterPro" id="IPR034746">
    <property type="entry name" value="POTRA"/>
</dbReference>
<dbReference type="Gene3D" id="3.10.20.310">
    <property type="entry name" value="membrane protein fhac"/>
    <property type="match status" value="5"/>
</dbReference>
<keyword evidence="5 8" id="KW-0677">Repeat</keyword>
<feature type="domain" description="POTRA" evidence="10">
    <location>
        <begin position="94"/>
        <end position="172"/>
    </location>
</feature>
<dbReference type="GO" id="GO:0051205">
    <property type="term" value="P:protein insertion into membrane"/>
    <property type="evidence" value="ECO:0007669"/>
    <property type="project" value="UniProtKB-UniRule"/>
</dbReference>
<dbReference type="GO" id="GO:0043165">
    <property type="term" value="P:Gram-negative-bacterium-type cell outer membrane assembly"/>
    <property type="evidence" value="ECO:0007669"/>
    <property type="project" value="UniProtKB-UniRule"/>
</dbReference>
<keyword evidence="4 8" id="KW-0732">Signal</keyword>
<evidence type="ECO:0000256" key="4">
    <source>
        <dbReference type="ARBA" id="ARBA00022729"/>
    </source>
</evidence>
<organism evidence="11 12">
    <name type="scientific">Anaplasma platys</name>
    <dbReference type="NCBI Taxonomy" id="949"/>
    <lineage>
        <taxon>Bacteria</taxon>
        <taxon>Pseudomonadati</taxon>
        <taxon>Pseudomonadota</taxon>
        <taxon>Alphaproteobacteria</taxon>
        <taxon>Rickettsiales</taxon>
        <taxon>Anaplasmataceae</taxon>
        <taxon>Anaplasma</taxon>
    </lineage>
</organism>
<evidence type="ECO:0000256" key="2">
    <source>
        <dbReference type="ARBA" id="ARBA00022452"/>
    </source>
</evidence>